<keyword evidence="1" id="KW-0862">Zinc</keyword>
<keyword evidence="1" id="KW-0863">Zinc-finger</keyword>
<feature type="region of interest" description="Disordered" evidence="2">
    <location>
        <begin position="476"/>
        <end position="501"/>
    </location>
</feature>
<protein>
    <recommendedName>
        <fullName evidence="3">CCHC-type domain-containing protein</fullName>
    </recommendedName>
</protein>
<evidence type="ECO:0000313" key="5">
    <source>
        <dbReference type="Proteomes" id="UP000265515"/>
    </source>
</evidence>
<dbReference type="AlphaFoldDB" id="A0A388M518"/>
<dbReference type="GO" id="GO:0003676">
    <property type="term" value="F:nucleic acid binding"/>
    <property type="evidence" value="ECO:0007669"/>
    <property type="project" value="InterPro"/>
</dbReference>
<dbReference type="InterPro" id="IPR001878">
    <property type="entry name" value="Znf_CCHC"/>
</dbReference>
<evidence type="ECO:0000256" key="2">
    <source>
        <dbReference type="SAM" id="MobiDB-lite"/>
    </source>
</evidence>
<dbReference type="OrthoDB" id="6361509at2759"/>
<feature type="region of interest" description="Disordered" evidence="2">
    <location>
        <begin position="144"/>
        <end position="176"/>
    </location>
</feature>
<feature type="compositionally biased region" description="Basic and acidic residues" evidence="2">
    <location>
        <begin position="148"/>
        <end position="176"/>
    </location>
</feature>
<proteinExistence type="predicted"/>
<feature type="domain" description="CCHC-type" evidence="3">
    <location>
        <begin position="95"/>
        <end position="108"/>
    </location>
</feature>
<evidence type="ECO:0000259" key="3">
    <source>
        <dbReference type="PROSITE" id="PS50158"/>
    </source>
</evidence>
<dbReference type="PROSITE" id="PS50158">
    <property type="entry name" value="ZF_CCHC"/>
    <property type="match status" value="1"/>
</dbReference>
<feature type="compositionally biased region" description="Basic residues" evidence="2">
    <location>
        <begin position="485"/>
        <end position="498"/>
    </location>
</feature>
<dbReference type="SUPFAM" id="SSF57756">
    <property type="entry name" value="Retrovirus zinc finger-like domains"/>
    <property type="match status" value="1"/>
</dbReference>
<keyword evidence="1" id="KW-0479">Metal-binding</keyword>
<evidence type="ECO:0000313" key="4">
    <source>
        <dbReference type="EMBL" id="GBG89630.1"/>
    </source>
</evidence>
<dbReference type="InterPro" id="IPR036875">
    <property type="entry name" value="Znf_CCHC_sf"/>
</dbReference>
<sequence length="974" mass="110288">MSVVTDVSRQWLGGYVVVRVSVTSSVIVFEAHMQLVMIGLKAKSLESEVSKEETRTETQLIMANPQQGTQQPFPGFNANPVPMNTAGLQAGSVSCHLCGKYGHYARNCWAAGNGRRPQHFQHQQHTAPGMDDETSEMKAFFRKKIQKQKAEEERRERDREEQKKRLDEEKREADRLREAEAREARLEARLVRLMTQHTKSVNTGIVPVARTKSPKSKARMLREICSYIDESEDESDEVREEAGRLIDAIERRKGKRKIEGGKALSASRPKTTRACPIIVEDVPDDVHTPPAKRRGVANDTPSGDMLEYIIEMHRSLSAKKAPELKKICNEEGIEWTRKDQTVSEIVRCRAKLAYGEVDDSAHLSSLAERGHCPWAKKWIDMLGEEVGDLTTKGSGIYVLVSPWCRHTYVGRTMRNFILRWSEHVKLAIAGKMGNAPKLHAWLRVFGWDKYLVLPVMVQVSDPLVIEKAPIKRYSPAMNTHGRCRDGRKSRRRKGKRERGQRGVNKIQGRMITFNKTASLIDLLKGFLGSDGQRSIVSSGGDVWADRWRVVKGKVGESTLRVSGNVLPIKMCRRVLEARGTFDVDRIKITSSAVEHGRYVLRDLLAQLWRVKDLYRKGSAELIALYRTASTFGRKCTRNQLKITITRVIRKVHGFEVRNRPRVKMPFSTNIISRNVRDLAARALEGLISDLPIRRYIVARTRVVFSRRRNVGQVIHNQRRWAGMQKAVFTCGDMDLPRARGHVKVRLDEIPATPSFVKNSKNVTCGDDLSPGKLRECIVSAIRPWNRGRPVLISDGDLRNCMKTQARRSTQALTTQEVLLWSRSIEQLVTIPIDRNPGASLVVCPVLYLHACELTFNANPSYLPVREEEGEIIGRMKAAYTQTGLTRIAAWGKGGEVGHAYVLPKDKDLDRWRPIAPATKDPVRLVGSRVGRAIRFMLFGIGDGRHFDLRSMNDLRKQATCIQTDIRRVVDRIVA</sequence>
<dbReference type="EMBL" id="BFEA01000751">
    <property type="protein sequence ID" value="GBG89630.1"/>
    <property type="molecule type" value="Genomic_DNA"/>
</dbReference>
<dbReference type="Proteomes" id="UP000265515">
    <property type="component" value="Unassembled WGS sequence"/>
</dbReference>
<reference evidence="4 5" key="1">
    <citation type="journal article" date="2018" name="Cell">
        <title>The Chara Genome: Secondary Complexity and Implications for Plant Terrestrialization.</title>
        <authorList>
            <person name="Nishiyama T."/>
            <person name="Sakayama H."/>
            <person name="Vries J.D."/>
            <person name="Buschmann H."/>
            <person name="Saint-Marcoux D."/>
            <person name="Ullrich K.K."/>
            <person name="Haas F.B."/>
            <person name="Vanderstraeten L."/>
            <person name="Becker D."/>
            <person name="Lang D."/>
            <person name="Vosolsobe S."/>
            <person name="Rombauts S."/>
            <person name="Wilhelmsson P.K.I."/>
            <person name="Janitza P."/>
            <person name="Kern R."/>
            <person name="Heyl A."/>
            <person name="Rumpler F."/>
            <person name="Villalobos L.I.A.C."/>
            <person name="Clay J.M."/>
            <person name="Skokan R."/>
            <person name="Toyoda A."/>
            <person name="Suzuki Y."/>
            <person name="Kagoshima H."/>
            <person name="Schijlen E."/>
            <person name="Tajeshwar N."/>
            <person name="Catarino B."/>
            <person name="Hetherington A.J."/>
            <person name="Saltykova A."/>
            <person name="Bonnot C."/>
            <person name="Breuninger H."/>
            <person name="Symeonidi A."/>
            <person name="Radhakrishnan G.V."/>
            <person name="Van Nieuwerburgh F."/>
            <person name="Deforce D."/>
            <person name="Chang C."/>
            <person name="Karol K.G."/>
            <person name="Hedrich R."/>
            <person name="Ulvskov P."/>
            <person name="Glockner G."/>
            <person name="Delwiche C.F."/>
            <person name="Petrasek J."/>
            <person name="Van de Peer Y."/>
            <person name="Friml J."/>
            <person name="Beilby M."/>
            <person name="Dolan L."/>
            <person name="Kohara Y."/>
            <person name="Sugano S."/>
            <person name="Fujiyama A."/>
            <person name="Delaux P.-M."/>
            <person name="Quint M."/>
            <person name="TheiBen G."/>
            <person name="Hagemann M."/>
            <person name="Harholt J."/>
            <person name="Dunand C."/>
            <person name="Zachgo S."/>
            <person name="Langdale J."/>
            <person name="Maumus F."/>
            <person name="Straeten D.V.D."/>
            <person name="Gould S.B."/>
            <person name="Rensing S.A."/>
        </authorList>
    </citation>
    <scope>NUCLEOTIDE SEQUENCE [LARGE SCALE GENOMIC DNA]</scope>
    <source>
        <strain evidence="4 5">S276</strain>
    </source>
</reference>
<comment type="caution">
    <text evidence="4">The sequence shown here is derived from an EMBL/GenBank/DDBJ whole genome shotgun (WGS) entry which is preliminary data.</text>
</comment>
<organism evidence="4 5">
    <name type="scientific">Chara braunii</name>
    <name type="common">Braun's stonewort</name>
    <dbReference type="NCBI Taxonomy" id="69332"/>
    <lineage>
        <taxon>Eukaryota</taxon>
        <taxon>Viridiplantae</taxon>
        <taxon>Streptophyta</taxon>
        <taxon>Charophyceae</taxon>
        <taxon>Charales</taxon>
        <taxon>Characeae</taxon>
        <taxon>Chara</taxon>
    </lineage>
</organism>
<name>A0A388M518_CHABU</name>
<evidence type="ECO:0000256" key="1">
    <source>
        <dbReference type="PROSITE-ProRule" id="PRU00047"/>
    </source>
</evidence>
<gene>
    <name evidence="4" type="ORF">CBR_g49420</name>
</gene>
<accession>A0A388M518</accession>
<dbReference type="Gramene" id="GBG89630">
    <property type="protein sequence ID" value="GBG89630"/>
    <property type="gene ID" value="CBR_g49420"/>
</dbReference>
<dbReference type="GO" id="GO:0008270">
    <property type="term" value="F:zinc ion binding"/>
    <property type="evidence" value="ECO:0007669"/>
    <property type="project" value="UniProtKB-KW"/>
</dbReference>
<keyword evidence="5" id="KW-1185">Reference proteome</keyword>